<feature type="non-terminal residue" evidence="2">
    <location>
        <position position="1"/>
    </location>
</feature>
<accession>A0AAN8ZXP2</accession>
<evidence type="ECO:0000256" key="1">
    <source>
        <dbReference type="SAM" id="MobiDB-lite"/>
    </source>
</evidence>
<proteinExistence type="predicted"/>
<feature type="compositionally biased region" description="Polar residues" evidence="1">
    <location>
        <begin position="13"/>
        <end position="22"/>
    </location>
</feature>
<sequence>GLDLFNCRVASLPNQHSGYTSEPESRNYHMHEEQSEESRSSQVARPPVTIPQMKVVLE</sequence>
<comment type="caution">
    <text evidence="2">The sequence shown here is derived from an EMBL/GenBank/DDBJ whole genome shotgun (WGS) entry which is preliminary data.</text>
</comment>
<feature type="region of interest" description="Disordered" evidence="1">
    <location>
        <begin position="13"/>
        <end position="58"/>
    </location>
</feature>
<reference evidence="2 3" key="1">
    <citation type="submission" date="2023-11" db="EMBL/GenBank/DDBJ databases">
        <title>Halocaridina rubra genome assembly.</title>
        <authorList>
            <person name="Smith C."/>
        </authorList>
    </citation>
    <scope>NUCLEOTIDE SEQUENCE [LARGE SCALE GENOMIC DNA]</scope>
    <source>
        <strain evidence="2">EP-1</strain>
        <tissue evidence="2">Whole</tissue>
    </source>
</reference>
<protein>
    <submittedName>
        <fullName evidence="2">Uncharacterized protein</fullName>
    </submittedName>
</protein>
<evidence type="ECO:0000313" key="2">
    <source>
        <dbReference type="EMBL" id="KAK7018009.1"/>
    </source>
</evidence>
<name>A0AAN8ZXP2_HALRR</name>
<feature type="compositionally biased region" description="Basic and acidic residues" evidence="1">
    <location>
        <begin position="23"/>
        <end position="39"/>
    </location>
</feature>
<organism evidence="2 3">
    <name type="scientific">Halocaridina rubra</name>
    <name type="common">Hawaiian red shrimp</name>
    <dbReference type="NCBI Taxonomy" id="373956"/>
    <lineage>
        <taxon>Eukaryota</taxon>
        <taxon>Metazoa</taxon>
        <taxon>Ecdysozoa</taxon>
        <taxon>Arthropoda</taxon>
        <taxon>Crustacea</taxon>
        <taxon>Multicrustacea</taxon>
        <taxon>Malacostraca</taxon>
        <taxon>Eumalacostraca</taxon>
        <taxon>Eucarida</taxon>
        <taxon>Decapoda</taxon>
        <taxon>Pleocyemata</taxon>
        <taxon>Caridea</taxon>
        <taxon>Atyoidea</taxon>
        <taxon>Atyidae</taxon>
        <taxon>Halocaridina</taxon>
    </lineage>
</organism>
<gene>
    <name evidence="2" type="ORF">SK128_005310</name>
</gene>
<dbReference type="Proteomes" id="UP001381693">
    <property type="component" value="Unassembled WGS sequence"/>
</dbReference>
<dbReference type="AlphaFoldDB" id="A0AAN8ZXP2"/>
<dbReference type="EMBL" id="JAXCGZ010023050">
    <property type="protein sequence ID" value="KAK7018009.1"/>
    <property type="molecule type" value="Genomic_DNA"/>
</dbReference>
<evidence type="ECO:0000313" key="3">
    <source>
        <dbReference type="Proteomes" id="UP001381693"/>
    </source>
</evidence>
<keyword evidence="3" id="KW-1185">Reference proteome</keyword>